<dbReference type="PANTHER" id="PTHR30047">
    <property type="entry name" value="HIGH-AFFINITY CHOLINE TRANSPORT PROTEIN-RELATED"/>
    <property type="match status" value="1"/>
</dbReference>
<feature type="transmembrane region" description="Helical" evidence="7">
    <location>
        <begin position="360"/>
        <end position="382"/>
    </location>
</feature>
<feature type="transmembrane region" description="Helical" evidence="7">
    <location>
        <begin position="207"/>
        <end position="236"/>
    </location>
</feature>
<feature type="transmembrane region" description="Helical" evidence="7">
    <location>
        <begin position="276"/>
        <end position="296"/>
    </location>
</feature>
<dbReference type="AlphaFoldDB" id="A0A4P9C8R3"/>
<accession>A0A4P9C8R3</accession>
<evidence type="ECO:0000313" key="8">
    <source>
        <dbReference type="EMBL" id="QCT71897.1"/>
    </source>
</evidence>
<feature type="transmembrane region" description="Helical" evidence="7">
    <location>
        <begin position="21"/>
        <end position="44"/>
    </location>
</feature>
<proteinExistence type="predicted"/>
<evidence type="ECO:0000256" key="2">
    <source>
        <dbReference type="ARBA" id="ARBA00022448"/>
    </source>
</evidence>
<organism evidence="8 9">
    <name type="scientific">Eubacterium maltosivorans</name>
    <dbReference type="NCBI Taxonomy" id="2041044"/>
    <lineage>
        <taxon>Bacteria</taxon>
        <taxon>Bacillati</taxon>
        <taxon>Bacillota</taxon>
        <taxon>Clostridia</taxon>
        <taxon>Eubacteriales</taxon>
        <taxon>Eubacteriaceae</taxon>
        <taxon>Eubacterium</taxon>
    </lineage>
</organism>
<dbReference type="Proteomes" id="UP000218387">
    <property type="component" value="Chromosome"/>
</dbReference>
<keyword evidence="5 7" id="KW-1133">Transmembrane helix</keyword>
<feature type="transmembrane region" description="Helical" evidence="7">
    <location>
        <begin position="488"/>
        <end position="508"/>
    </location>
</feature>
<evidence type="ECO:0000256" key="1">
    <source>
        <dbReference type="ARBA" id="ARBA00004651"/>
    </source>
</evidence>
<evidence type="ECO:0000256" key="3">
    <source>
        <dbReference type="ARBA" id="ARBA00022475"/>
    </source>
</evidence>
<dbReference type="InterPro" id="IPR000060">
    <property type="entry name" value="BCCT_transptr"/>
</dbReference>
<evidence type="ECO:0008006" key="10">
    <source>
        <dbReference type="Google" id="ProtNLM"/>
    </source>
</evidence>
<evidence type="ECO:0000256" key="7">
    <source>
        <dbReference type="SAM" id="Phobius"/>
    </source>
</evidence>
<dbReference type="Pfam" id="PF02028">
    <property type="entry name" value="BCCT"/>
    <property type="match status" value="1"/>
</dbReference>
<comment type="subcellular location">
    <subcellularLocation>
        <location evidence="1">Cell membrane</location>
        <topology evidence="1">Multi-pass membrane protein</topology>
    </subcellularLocation>
</comment>
<evidence type="ECO:0000256" key="5">
    <source>
        <dbReference type="ARBA" id="ARBA00022989"/>
    </source>
</evidence>
<gene>
    <name evidence="8" type="ORF">CPZ25_011335</name>
</gene>
<dbReference type="GO" id="GO:0022857">
    <property type="term" value="F:transmembrane transporter activity"/>
    <property type="evidence" value="ECO:0007669"/>
    <property type="project" value="InterPro"/>
</dbReference>
<evidence type="ECO:0000256" key="6">
    <source>
        <dbReference type="ARBA" id="ARBA00023136"/>
    </source>
</evidence>
<dbReference type="GO" id="GO:0005886">
    <property type="term" value="C:plasma membrane"/>
    <property type="evidence" value="ECO:0007669"/>
    <property type="project" value="UniProtKB-SubCell"/>
</dbReference>
<evidence type="ECO:0000313" key="9">
    <source>
        <dbReference type="Proteomes" id="UP000218387"/>
    </source>
</evidence>
<keyword evidence="9" id="KW-1185">Reference proteome</keyword>
<keyword evidence="6 7" id="KW-0472">Membrane</keyword>
<dbReference type="EMBL" id="CP029487">
    <property type="protein sequence ID" value="QCT71897.1"/>
    <property type="molecule type" value="Genomic_DNA"/>
</dbReference>
<feature type="transmembrane region" description="Helical" evidence="7">
    <location>
        <begin position="419"/>
        <end position="442"/>
    </location>
</feature>
<sequence length="547" mass="60350">MRHHLQWPENKMKSDKKSPFSMVNGWTFFPPLIFTVLLTAVVMSNPTVAGNVLETVFSFITDKFAWLFDWYYLALIVVVLILAFGPLGKKRFGNEKPEYSTLSWLGMIFTGAAGLGVLTWTSVEWLYTYQSPMWGVEAGTVEALQQAAMMPLFHWGPVFYLGYALIAVLFAYQFYCKKVDDTLPSTACISLIGKKRARGGLGKTIDIIYIVALLSSVVTCVGVNVPTLVAIITNIIGYEPPFIVSIVLIMAWSIIMAILLFAGLKKGIGLLSNIRVYVGFGILVFVLLFGPSFFMLNSFTDGLGMLMQNTLHLVCNTDPYAKSGIPQNWTVFYYAWYITMSIQNGVFYGRISKGRTVRELVLGLLGATVIGTYMFFIVFQGFSINTFLEQGLDLGAILAEGGQGAAIAAIWKYLPFAGILMPVLFIFANICMQTLLNANAYSMAMSTTKVLKSGQEPPSWIKIFWSLCIGVISIALLMIGGIRPFQTITVICGVPALAIIALMALSFFKDIKKNGWKLSGEQLPENISNISEKPIATKPEDSPKIKA</sequence>
<reference evidence="8 9" key="1">
    <citation type="submission" date="2018-05" db="EMBL/GenBank/DDBJ databases">
        <title>Genome comparison of Eubacterium sp.</title>
        <authorList>
            <person name="Feng Y."/>
            <person name="Sanchez-Andrea I."/>
            <person name="Stams A.J.M."/>
            <person name="De Vos W.M."/>
        </authorList>
    </citation>
    <scope>NUCLEOTIDE SEQUENCE [LARGE SCALE GENOMIC DNA]</scope>
    <source>
        <strain evidence="8 9">YI</strain>
    </source>
</reference>
<keyword evidence="2" id="KW-0813">Transport</keyword>
<evidence type="ECO:0000256" key="4">
    <source>
        <dbReference type="ARBA" id="ARBA00022692"/>
    </source>
</evidence>
<keyword evidence="4 7" id="KW-0812">Transmembrane</keyword>
<dbReference type="RefSeq" id="WP_074617787.1">
    <property type="nucleotide sequence ID" value="NZ_CP029487.1"/>
</dbReference>
<dbReference type="PANTHER" id="PTHR30047:SF11">
    <property type="entry name" value="L-CARNITINE_GAMMA-BUTYROBETAINE ANTIPORTER"/>
    <property type="match status" value="1"/>
</dbReference>
<feature type="transmembrane region" description="Helical" evidence="7">
    <location>
        <begin position="158"/>
        <end position="175"/>
    </location>
</feature>
<feature type="transmembrane region" description="Helical" evidence="7">
    <location>
        <begin position="463"/>
        <end position="482"/>
    </location>
</feature>
<dbReference type="KEGG" id="emt:CPZ25_011335"/>
<name>A0A4P9C8R3_EUBML</name>
<protein>
    <recommendedName>
        <fullName evidence="10">L-carnitine/gamma-butyrobetaine antiporter</fullName>
    </recommendedName>
</protein>
<feature type="transmembrane region" description="Helical" evidence="7">
    <location>
        <begin position="64"/>
        <end position="87"/>
    </location>
</feature>
<feature type="transmembrane region" description="Helical" evidence="7">
    <location>
        <begin position="242"/>
        <end position="264"/>
    </location>
</feature>
<feature type="transmembrane region" description="Helical" evidence="7">
    <location>
        <begin position="99"/>
        <end position="123"/>
    </location>
</feature>
<feature type="transmembrane region" description="Helical" evidence="7">
    <location>
        <begin position="331"/>
        <end position="348"/>
    </location>
</feature>
<keyword evidence="3" id="KW-1003">Cell membrane</keyword>